<comment type="caution">
    <text evidence="1">The sequence shown here is derived from an EMBL/GenBank/DDBJ whole genome shotgun (WGS) entry which is preliminary data.</text>
</comment>
<keyword evidence="2" id="KW-1185">Reference proteome</keyword>
<reference evidence="1 2" key="1">
    <citation type="submission" date="2019-12" db="EMBL/GenBank/DDBJ databases">
        <title>Neisseriaceae gen. nov. sp. Genome sequencing and assembly.</title>
        <authorList>
            <person name="Liu Z."/>
            <person name="Li A."/>
        </authorList>
    </citation>
    <scope>NUCLEOTIDE SEQUENCE [LARGE SCALE GENOMIC DNA]</scope>
    <source>
        <strain evidence="1 2">B2N2-7</strain>
    </source>
</reference>
<organism evidence="1 2">
    <name type="scientific">Craterilacuibacter sinensis</name>
    <dbReference type="NCBI Taxonomy" id="2686017"/>
    <lineage>
        <taxon>Bacteria</taxon>
        <taxon>Pseudomonadati</taxon>
        <taxon>Pseudomonadota</taxon>
        <taxon>Betaproteobacteria</taxon>
        <taxon>Neisseriales</taxon>
        <taxon>Neisseriaceae</taxon>
        <taxon>Craterilacuibacter</taxon>
    </lineage>
</organism>
<gene>
    <name evidence="1" type="ORF">GQF02_09235</name>
</gene>
<evidence type="ECO:0000313" key="1">
    <source>
        <dbReference type="EMBL" id="MXR37153.1"/>
    </source>
</evidence>
<protein>
    <submittedName>
        <fullName evidence="1">Uncharacterized protein</fullName>
    </submittedName>
</protein>
<proteinExistence type="predicted"/>
<dbReference type="AlphaFoldDB" id="A0A845BXC1"/>
<accession>A0A845BXC1</accession>
<evidence type="ECO:0000313" key="2">
    <source>
        <dbReference type="Proteomes" id="UP000467214"/>
    </source>
</evidence>
<dbReference type="RefSeq" id="WP_124734526.1">
    <property type="nucleotide sequence ID" value="NZ_WSSB01000007.1"/>
</dbReference>
<name>A0A845BXC1_9NEIS</name>
<dbReference type="EMBL" id="WSSB01000007">
    <property type="protein sequence ID" value="MXR37153.1"/>
    <property type="molecule type" value="Genomic_DNA"/>
</dbReference>
<dbReference type="Proteomes" id="UP000467214">
    <property type="component" value="Unassembled WGS sequence"/>
</dbReference>
<sequence length="59" mass="7137">MNRSMFLMERDRINAMRAIRNRAVGGPVRCTEQDRLRNDARKEIESRRWDNEMGLKDDR</sequence>